<dbReference type="InterPro" id="IPR012495">
    <property type="entry name" value="TadE-like_dom"/>
</dbReference>
<dbReference type="PATRIC" id="fig|43675.28.peg.1390"/>
<dbReference type="EMBL" id="AP014938">
    <property type="protein sequence ID" value="BAS20606.1"/>
    <property type="molecule type" value="Genomic_DNA"/>
</dbReference>
<dbReference type="AlphaFoldDB" id="A0A0K2S0F7"/>
<sequence length="151" mass="16433">MRKPRIASELTAAELSSAEYSAEESERGDASTEFVMVGALLVLLTMAILQVSFALYARTMLVDAAAAGARYGTMRDRTPQEGMERTRQMIEGVLPSSYAENISYRQSSDSTGVRTLEVTVKSPLPVLGPWGFPDSIEVKGHAIYAEHRSGD</sequence>
<protein>
    <submittedName>
        <fullName evidence="1">Putative TadE-like family protein</fullName>
    </submittedName>
</protein>
<accession>A0A0K2S0F7</accession>
<reference evidence="2" key="1">
    <citation type="submission" date="2015-08" db="EMBL/GenBank/DDBJ databases">
        <title>Complete genome sequence of Rothia mucilaginosa strain NUM-Rm6536.</title>
        <authorList>
            <person name="Nambu T."/>
        </authorList>
    </citation>
    <scope>NUCLEOTIDE SEQUENCE [LARGE SCALE GENOMIC DNA]</scope>
    <source>
        <strain evidence="2">NUM-Rm6536</strain>
    </source>
</reference>
<proteinExistence type="predicted"/>
<dbReference type="Pfam" id="PF07811">
    <property type="entry name" value="TadE"/>
    <property type="match status" value="1"/>
</dbReference>
<dbReference type="Proteomes" id="UP000066203">
    <property type="component" value="Chromosome"/>
</dbReference>
<dbReference type="RefSeq" id="WP_049349496.1">
    <property type="nucleotide sequence ID" value="NZ_AP014938.1"/>
</dbReference>
<organism evidence="1">
    <name type="scientific">Rothia mucilaginosa</name>
    <dbReference type="NCBI Taxonomy" id="43675"/>
    <lineage>
        <taxon>Bacteria</taxon>
        <taxon>Bacillati</taxon>
        <taxon>Actinomycetota</taxon>
        <taxon>Actinomycetes</taxon>
        <taxon>Micrococcales</taxon>
        <taxon>Micrococcaceae</taxon>
        <taxon>Rothia</taxon>
    </lineage>
</organism>
<evidence type="ECO:0000313" key="2">
    <source>
        <dbReference type="Proteomes" id="UP000066203"/>
    </source>
</evidence>
<evidence type="ECO:0000313" key="1">
    <source>
        <dbReference type="EMBL" id="BAS20606.1"/>
    </source>
</evidence>
<gene>
    <name evidence="1" type="ORF">RM6536_1359</name>
</gene>
<name>A0A0K2S0F7_9MICC</name>